<proteinExistence type="predicted"/>
<dbReference type="Proteomes" id="UP000236621">
    <property type="component" value="Unassembled WGS sequence"/>
</dbReference>
<evidence type="ECO:0000313" key="2">
    <source>
        <dbReference type="Proteomes" id="UP000236621"/>
    </source>
</evidence>
<protein>
    <submittedName>
        <fullName evidence="1">Uncharacterized protein</fullName>
    </submittedName>
</protein>
<comment type="caution">
    <text evidence="1">The sequence shown here is derived from an EMBL/GenBank/DDBJ whole genome shotgun (WGS) entry which is preliminary data.</text>
</comment>
<accession>A0A2K3Q6Z0</accession>
<sequence>MNVRERQANIESGALVPAEDELWYTTSMLFVPASVLKQFFVSIKRFWPSVFTVWILYGSPATAEASRKTNTVDLDTLKAKLSQMRESHKSHKSPQTGTTIILTTYGTGSEKVRLTHGTSMHSAAFRNSKPTRTKTSTRKKFFNLTTSHSSRSAS</sequence>
<dbReference type="EMBL" id="NRSZ01001118">
    <property type="protein sequence ID" value="PNY23279.1"/>
    <property type="molecule type" value="Genomic_DNA"/>
</dbReference>
<evidence type="ECO:0000313" key="1">
    <source>
        <dbReference type="EMBL" id="PNY23279.1"/>
    </source>
</evidence>
<name>A0A2K3Q6Z0_9HYPO</name>
<reference evidence="1 2" key="1">
    <citation type="submission" date="2017-08" db="EMBL/GenBank/DDBJ databases">
        <title>Harnessing the power of phylogenomics to disentangle the directionality and signatures of interkingdom host jumping in the parasitic fungal genus Tolypocladium.</title>
        <authorList>
            <person name="Quandt C.A."/>
            <person name="Patterson W."/>
            <person name="Spatafora J.W."/>
        </authorList>
    </citation>
    <scope>NUCLEOTIDE SEQUENCE [LARGE SCALE GENOMIC DNA]</scope>
    <source>
        <strain evidence="1 2">CBS 113982</strain>
    </source>
</reference>
<dbReference type="AlphaFoldDB" id="A0A2K3Q6Z0"/>
<gene>
    <name evidence="1" type="ORF">TCAP_06776</name>
</gene>
<organism evidence="1 2">
    <name type="scientific">Tolypocladium capitatum</name>
    <dbReference type="NCBI Taxonomy" id="45235"/>
    <lineage>
        <taxon>Eukaryota</taxon>
        <taxon>Fungi</taxon>
        <taxon>Dikarya</taxon>
        <taxon>Ascomycota</taxon>
        <taxon>Pezizomycotina</taxon>
        <taxon>Sordariomycetes</taxon>
        <taxon>Hypocreomycetidae</taxon>
        <taxon>Hypocreales</taxon>
        <taxon>Ophiocordycipitaceae</taxon>
        <taxon>Tolypocladium</taxon>
    </lineage>
</organism>
<keyword evidence="2" id="KW-1185">Reference proteome</keyword>